<feature type="region of interest" description="Disordered" evidence="1">
    <location>
        <begin position="187"/>
        <end position="206"/>
    </location>
</feature>
<evidence type="ECO:0000313" key="2">
    <source>
        <dbReference type="EnsemblPlants" id="cds.evm.model.08.1130"/>
    </source>
</evidence>
<feature type="region of interest" description="Disordered" evidence="1">
    <location>
        <begin position="57"/>
        <end position="80"/>
    </location>
</feature>
<name>A0A803Q7Q1_CANSA</name>
<dbReference type="EnsemblPlants" id="evm.model.08.1130">
    <property type="protein sequence ID" value="cds.evm.model.08.1130"/>
    <property type="gene ID" value="evm.TU.08.1130"/>
</dbReference>
<feature type="compositionally biased region" description="Polar residues" evidence="1">
    <location>
        <begin position="16"/>
        <end position="26"/>
    </location>
</feature>
<reference evidence="2" key="2">
    <citation type="submission" date="2021-03" db="UniProtKB">
        <authorList>
            <consortium name="EnsemblPlants"/>
        </authorList>
    </citation>
    <scope>IDENTIFICATION</scope>
</reference>
<protein>
    <submittedName>
        <fullName evidence="2">Uncharacterized protein</fullName>
    </submittedName>
</protein>
<accession>A0A803Q7Q1</accession>
<feature type="region of interest" description="Disordered" evidence="1">
    <location>
        <begin position="1"/>
        <end position="34"/>
    </location>
</feature>
<dbReference type="Gramene" id="evm.model.08.1130">
    <property type="protein sequence ID" value="cds.evm.model.08.1130"/>
    <property type="gene ID" value="evm.TU.08.1130"/>
</dbReference>
<dbReference type="Proteomes" id="UP000596661">
    <property type="component" value="Chromosome 8"/>
</dbReference>
<evidence type="ECO:0000313" key="3">
    <source>
        <dbReference type="Proteomes" id="UP000596661"/>
    </source>
</evidence>
<dbReference type="EMBL" id="UZAU01000700">
    <property type="status" value="NOT_ANNOTATED_CDS"/>
    <property type="molecule type" value="Genomic_DNA"/>
</dbReference>
<dbReference type="AlphaFoldDB" id="A0A803Q7Q1"/>
<keyword evidence="3" id="KW-1185">Reference proteome</keyword>
<sequence>MADCQTREPNPHSDAPSPSNLPSTTIKLRPNPLSPNPKLHRQQLVFTIFDHFHHQPKPFPSPANLSSPEQHSSPNPTPEPAVMKVVKEFYTNFLSHEWPTEVIVHEIEVSFSAEAINNLFELEPITCSFTPIKGTVLAHEILDCAHRGKGKLFLPATISSLCRDAGVPMWSEEGSLNPKGPISFCTSSAPKTTHSSASTSVTEPSM</sequence>
<organism evidence="2 3">
    <name type="scientific">Cannabis sativa</name>
    <name type="common">Hemp</name>
    <name type="synonym">Marijuana</name>
    <dbReference type="NCBI Taxonomy" id="3483"/>
    <lineage>
        <taxon>Eukaryota</taxon>
        <taxon>Viridiplantae</taxon>
        <taxon>Streptophyta</taxon>
        <taxon>Embryophyta</taxon>
        <taxon>Tracheophyta</taxon>
        <taxon>Spermatophyta</taxon>
        <taxon>Magnoliopsida</taxon>
        <taxon>eudicotyledons</taxon>
        <taxon>Gunneridae</taxon>
        <taxon>Pentapetalae</taxon>
        <taxon>rosids</taxon>
        <taxon>fabids</taxon>
        <taxon>Rosales</taxon>
        <taxon>Cannabaceae</taxon>
        <taxon>Cannabis</taxon>
    </lineage>
</organism>
<reference evidence="2" key="1">
    <citation type="submission" date="2018-11" db="EMBL/GenBank/DDBJ databases">
        <authorList>
            <person name="Grassa J C."/>
        </authorList>
    </citation>
    <scope>NUCLEOTIDE SEQUENCE [LARGE SCALE GENOMIC DNA]</scope>
</reference>
<feature type="compositionally biased region" description="Polar residues" evidence="1">
    <location>
        <begin position="63"/>
        <end position="74"/>
    </location>
</feature>
<proteinExistence type="predicted"/>
<evidence type="ECO:0000256" key="1">
    <source>
        <dbReference type="SAM" id="MobiDB-lite"/>
    </source>
</evidence>
<feature type="compositionally biased region" description="Basic and acidic residues" evidence="1">
    <location>
        <begin position="1"/>
        <end position="11"/>
    </location>
</feature>